<feature type="binding site" evidence="6">
    <location>
        <begin position="228"/>
        <end position="231"/>
    </location>
    <ligand>
        <name>substrate</name>
    </ligand>
</feature>
<accession>A0A9P8C6E5</accession>
<keyword evidence="10" id="KW-1185">Reference proteome</keyword>
<evidence type="ECO:0000256" key="3">
    <source>
        <dbReference type="ARBA" id="ARBA00012922"/>
    </source>
</evidence>
<evidence type="ECO:0000256" key="2">
    <source>
        <dbReference type="ARBA" id="ARBA00009199"/>
    </source>
</evidence>
<evidence type="ECO:0000256" key="7">
    <source>
        <dbReference type="SAM" id="MobiDB-lite"/>
    </source>
</evidence>
<dbReference type="OrthoDB" id="6428749at2759"/>
<dbReference type="PROSITE" id="PS00571">
    <property type="entry name" value="AMIDASES"/>
    <property type="match status" value="1"/>
</dbReference>
<feature type="binding site" evidence="6">
    <location>
        <position position="207"/>
    </location>
    <ligand>
        <name>substrate</name>
    </ligand>
</feature>
<evidence type="ECO:0000256" key="5">
    <source>
        <dbReference type="PIRSR" id="PIRSR001221-1"/>
    </source>
</evidence>
<evidence type="ECO:0000256" key="1">
    <source>
        <dbReference type="ARBA" id="ARBA00001311"/>
    </source>
</evidence>
<feature type="region of interest" description="Disordered" evidence="7">
    <location>
        <begin position="1"/>
        <end position="21"/>
    </location>
</feature>
<feature type="domain" description="Amidase" evidence="8">
    <location>
        <begin position="76"/>
        <end position="535"/>
    </location>
</feature>
<evidence type="ECO:0000256" key="4">
    <source>
        <dbReference type="ARBA" id="ARBA00022801"/>
    </source>
</evidence>
<dbReference type="Pfam" id="PF01425">
    <property type="entry name" value="Amidase"/>
    <property type="match status" value="1"/>
</dbReference>
<name>A0A9P8C6E5_9HELO</name>
<comment type="caution">
    <text evidence="9">The sequence shown here is derived from an EMBL/GenBank/DDBJ whole genome shotgun (WGS) entry which is preliminary data.</text>
</comment>
<dbReference type="EMBL" id="MU251438">
    <property type="protein sequence ID" value="KAG9235215.1"/>
    <property type="molecule type" value="Genomic_DNA"/>
</dbReference>
<dbReference type="InterPro" id="IPR036928">
    <property type="entry name" value="AS_sf"/>
</dbReference>
<proteinExistence type="inferred from homology"/>
<dbReference type="PIRSF" id="PIRSF001221">
    <property type="entry name" value="Amidase_fungi"/>
    <property type="match status" value="1"/>
</dbReference>
<feature type="binding site" evidence="6">
    <location>
        <position position="181"/>
    </location>
    <ligand>
        <name>substrate</name>
    </ligand>
</feature>
<feature type="active site" description="Charge relay system" evidence="5">
    <location>
        <position position="207"/>
    </location>
</feature>
<feature type="active site" description="Charge relay system" evidence="5">
    <location>
        <position position="132"/>
    </location>
</feature>
<evidence type="ECO:0000259" key="8">
    <source>
        <dbReference type="Pfam" id="PF01425"/>
    </source>
</evidence>
<dbReference type="PANTHER" id="PTHR46072">
    <property type="entry name" value="AMIDASE-RELATED-RELATED"/>
    <property type="match status" value="1"/>
</dbReference>
<evidence type="ECO:0000313" key="10">
    <source>
        <dbReference type="Proteomes" id="UP000824998"/>
    </source>
</evidence>
<sequence length="567" mass="61490">MSEPWREISRRKQDERKSRIPPEWRIQSASIPNNGSMLDVPRTCGLLTSRELSITESHSAVSLLAALVERKYTSLEVATAFCKRAAIAQQCCNCLTEVMFEDAMARAKWLDEEFARRGKPVGLLHGLPISLKDSFKAKGYDSTVGLAALAFKPAKENSTLVDILLEAGAVLYVKTNTPQAMMALDSHNNVFGRTLNPRNPHVTAGGSSGGEGALIAMRGSILGVGTDVGGSIRIPAMCNGVYGIKPSFSRIPFIGQESGGPPGMGGLGLKASAGPMATNLRDCELFLRVVSDSGPWERDPSVVFGEWRSQGTFPAKSLVGVLRSDGNTRPHPPVAKVLEETVQALKTSGVEVVEIDAMKSGFQKCNALANKFFTIEGGNNWLSLLESTKERLSPWLSTRVVGKRPMMRTETLLSLHAAKEQLEAEMLSIWRDENGRRLDAIICPVAPHVTPEVDRWGGMGYTSAFVMLDYPAGTLPIRDISPSDLSLGFSHSETPLNNKFDQGNRELWDGKGIDRKVYLESTLCVQVVVARLQERKLVGAMGVVEQALKKGGKKGDVAVASEKAAKL</sequence>
<evidence type="ECO:0000313" key="9">
    <source>
        <dbReference type="EMBL" id="KAG9235215.1"/>
    </source>
</evidence>
<comment type="catalytic activity">
    <reaction evidence="1">
        <text>a monocarboxylic acid amide + H2O = a monocarboxylate + NH4(+)</text>
        <dbReference type="Rhea" id="RHEA:12020"/>
        <dbReference type="ChEBI" id="CHEBI:15377"/>
        <dbReference type="ChEBI" id="CHEBI:28938"/>
        <dbReference type="ChEBI" id="CHEBI:35757"/>
        <dbReference type="ChEBI" id="CHEBI:83628"/>
        <dbReference type="EC" id="3.5.1.4"/>
    </reaction>
</comment>
<reference evidence="9" key="1">
    <citation type="journal article" date="2021" name="IMA Fungus">
        <title>Genomic characterization of three marine fungi, including Emericellopsis atlantica sp. nov. with signatures of a generalist lifestyle and marine biomass degradation.</title>
        <authorList>
            <person name="Hagestad O.C."/>
            <person name="Hou L."/>
            <person name="Andersen J.H."/>
            <person name="Hansen E.H."/>
            <person name="Altermark B."/>
            <person name="Li C."/>
            <person name="Kuhnert E."/>
            <person name="Cox R.J."/>
            <person name="Crous P.W."/>
            <person name="Spatafora J.W."/>
            <person name="Lail K."/>
            <person name="Amirebrahimi M."/>
            <person name="Lipzen A."/>
            <person name="Pangilinan J."/>
            <person name="Andreopoulos W."/>
            <person name="Hayes R.D."/>
            <person name="Ng V."/>
            <person name="Grigoriev I.V."/>
            <person name="Jackson S.A."/>
            <person name="Sutton T.D.S."/>
            <person name="Dobson A.D.W."/>
            <person name="Rama T."/>
        </authorList>
    </citation>
    <scope>NUCLEOTIDE SEQUENCE</scope>
    <source>
        <strain evidence="9">TRa018bII</strain>
    </source>
</reference>
<gene>
    <name evidence="9" type="ORF">BJ875DRAFT_279631</name>
</gene>
<keyword evidence="4" id="KW-0378">Hydrolase</keyword>
<dbReference type="SUPFAM" id="SSF75304">
    <property type="entry name" value="Amidase signature (AS) enzymes"/>
    <property type="match status" value="1"/>
</dbReference>
<dbReference type="GO" id="GO:0004040">
    <property type="term" value="F:amidase activity"/>
    <property type="evidence" value="ECO:0007669"/>
    <property type="project" value="UniProtKB-EC"/>
</dbReference>
<organism evidence="9 10">
    <name type="scientific">Amylocarpus encephaloides</name>
    <dbReference type="NCBI Taxonomy" id="45428"/>
    <lineage>
        <taxon>Eukaryota</taxon>
        <taxon>Fungi</taxon>
        <taxon>Dikarya</taxon>
        <taxon>Ascomycota</taxon>
        <taxon>Pezizomycotina</taxon>
        <taxon>Leotiomycetes</taxon>
        <taxon>Helotiales</taxon>
        <taxon>Helotiales incertae sedis</taxon>
        <taxon>Amylocarpus</taxon>
    </lineage>
</organism>
<feature type="active site" description="Acyl-ester intermediate" evidence="5">
    <location>
        <position position="231"/>
    </location>
</feature>
<dbReference type="Proteomes" id="UP000824998">
    <property type="component" value="Unassembled WGS sequence"/>
</dbReference>
<dbReference type="AlphaFoldDB" id="A0A9P8C6E5"/>
<comment type="similarity">
    <text evidence="2">Belongs to the amidase family.</text>
</comment>
<protein>
    <recommendedName>
        <fullName evidence="3">amidase</fullName>
        <ecNumber evidence="3">3.5.1.4</ecNumber>
    </recommendedName>
</protein>
<dbReference type="PANTHER" id="PTHR46072:SF6">
    <property type="entry name" value="AMIDASE, PUTATIVE (AFU_ORTHOLOGUE AFUA_1G14530)-RELATED"/>
    <property type="match status" value="1"/>
</dbReference>
<evidence type="ECO:0000256" key="6">
    <source>
        <dbReference type="PIRSR" id="PIRSR001221-2"/>
    </source>
</evidence>
<dbReference type="InterPro" id="IPR020556">
    <property type="entry name" value="Amidase_CS"/>
</dbReference>
<dbReference type="InterPro" id="IPR023631">
    <property type="entry name" value="Amidase_dom"/>
</dbReference>
<dbReference type="Gene3D" id="3.90.1300.10">
    <property type="entry name" value="Amidase signature (AS) domain"/>
    <property type="match status" value="1"/>
</dbReference>
<dbReference type="EC" id="3.5.1.4" evidence="3"/>